<keyword evidence="1" id="KW-0732">Signal</keyword>
<dbReference type="Proteomes" id="UP001465153">
    <property type="component" value="Unassembled WGS sequence"/>
</dbReference>
<protein>
    <recommendedName>
        <fullName evidence="4">Ig-like domain-containing protein</fullName>
    </recommendedName>
</protein>
<comment type="caution">
    <text evidence="2">The sequence shown here is derived from an EMBL/GenBank/DDBJ whole genome shotgun (WGS) entry which is preliminary data.</text>
</comment>
<evidence type="ECO:0000313" key="3">
    <source>
        <dbReference type="Proteomes" id="UP001465153"/>
    </source>
</evidence>
<reference evidence="2 3" key="1">
    <citation type="submission" date="2024-04" db="EMBL/GenBank/DDBJ databases">
        <title>Draft genome sequence of Sessilibacter corallicola NBRC 116591.</title>
        <authorList>
            <person name="Miyakawa T."/>
            <person name="Kusuya Y."/>
            <person name="Miura T."/>
        </authorList>
    </citation>
    <scope>NUCLEOTIDE SEQUENCE [LARGE SCALE GENOMIC DNA]</scope>
    <source>
        <strain evidence="2 3">KU-00831-HH</strain>
    </source>
</reference>
<feature type="chain" id="PRO_5046737253" description="Ig-like domain-containing protein" evidence="1">
    <location>
        <begin position="28"/>
        <end position="131"/>
    </location>
</feature>
<proteinExistence type="predicted"/>
<name>A0ABQ0AB29_9GAMM</name>
<keyword evidence="3" id="KW-1185">Reference proteome</keyword>
<dbReference type="RefSeq" id="WP_233088373.1">
    <property type="nucleotide sequence ID" value="NZ_BAABWN010000008.1"/>
</dbReference>
<accession>A0ABQ0AB29</accession>
<dbReference type="EMBL" id="BAABWN010000008">
    <property type="protein sequence ID" value="GAA6168858.1"/>
    <property type="molecule type" value="Genomic_DNA"/>
</dbReference>
<organism evidence="2 3">
    <name type="scientific">Sessilibacter corallicola</name>
    <dbReference type="NCBI Taxonomy" id="2904075"/>
    <lineage>
        <taxon>Bacteria</taxon>
        <taxon>Pseudomonadati</taxon>
        <taxon>Pseudomonadota</taxon>
        <taxon>Gammaproteobacteria</taxon>
        <taxon>Cellvibrionales</taxon>
        <taxon>Cellvibrionaceae</taxon>
        <taxon>Sessilibacter</taxon>
    </lineage>
</organism>
<evidence type="ECO:0000313" key="2">
    <source>
        <dbReference type="EMBL" id="GAA6168858.1"/>
    </source>
</evidence>
<sequence length="131" mass="14625">MQKCLLVRLFWSLCLVIGSALPSIAFAQEESSEVVADEINSVQEQPSADDSAVISAPATNYQCELRGNVRRVEIQYAEDGQTVPCSVVYYKDTEAPGSERVLWSANNQPGYCENQAQEFVLKLQTWGWECQ</sequence>
<feature type="signal peptide" evidence="1">
    <location>
        <begin position="1"/>
        <end position="27"/>
    </location>
</feature>
<evidence type="ECO:0000256" key="1">
    <source>
        <dbReference type="SAM" id="SignalP"/>
    </source>
</evidence>
<gene>
    <name evidence="2" type="ORF">NBRC116591_26690</name>
</gene>
<evidence type="ECO:0008006" key="4">
    <source>
        <dbReference type="Google" id="ProtNLM"/>
    </source>
</evidence>